<reference evidence="2 3" key="1">
    <citation type="submission" date="2021-05" db="EMBL/GenBank/DDBJ databases">
        <title>Comparative genomic studies on the polysaccharide-degrading batcterial strains of the Flammeovirga genus.</title>
        <authorList>
            <person name="Zewei F."/>
            <person name="Zheng Z."/>
            <person name="Yu L."/>
            <person name="Ruyue G."/>
            <person name="Yanhong M."/>
            <person name="Yuanyuan C."/>
            <person name="Jingyan G."/>
            <person name="Wenjun H."/>
        </authorList>
    </citation>
    <scope>NUCLEOTIDE SEQUENCE [LARGE SCALE GENOMIC DNA]</scope>
    <source>
        <strain evidence="2 3">YS10</strain>
    </source>
</reference>
<proteinExistence type="predicted"/>
<evidence type="ECO:0000313" key="2">
    <source>
        <dbReference type="EMBL" id="QWG07399.1"/>
    </source>
</evidence>
<feature type="signal peptide" evidence="1">
    <location>
        <begin position="1"/>
        <end position="19"/>
    </location>
</feature>
<evidence type="ECO:0000313" key="3">
    <source>
        <dbReference type="Proteomes" id="UP000682802"/>
    </source>
</evidence>
<gene>
    <name evidence="2" type="ORF">KM029_00200</name>
</gene>
<keyword evidence="3" id="KW-1185">Reference proteome</keyword>
<dbReference type="RefSeq" id="WP_144074790.1">
    <property type="nucleotide sequence ID" value="NZ_CP076128.1"/>
</dbReference>
<accession>A0ABX8GVG7</accession>
<evidence type="ECO:0008006" key="4">
    <source>
        <dbReference type="Google" id="ProtNLM"/>
    </source>
</evidence>
<sequence>MKNKFIAVLLLFLSHSVLSQDMSFQDTKASVKMEKRIFLTENLELPSDEISKFWVIYDKYEYERSLIVDKRFSIIKDAFVQE</sequence>
<dbReference type="Proteomes" id="UP000682802">
    <property type="component" value="Chromosome 1"/>
</dbReference>
<keyword evidence="1" id="KW-0732">Signal</keyword>
<organism evidence="2 3">
    <name type="scientific">Flammeovirga kamogawensis</name>
    <dbReference type="NCBI Taxonomy" id="373891"/>
    <lineage>
        <taxon>Bacteria</taxon>
        <taxon>Pseudomonadati</taxon>
        <taxon>Bacteroidota</taxon>
        <taxon>Cytophagia</taxon>
        <taxon>Cytophagales</taxon>
        <taxon>Flammeovirgaceae</taxon>
        <taxon>Flammeovirga</taxon>
    </lineage>
</organism>
<protein>
    <recommendedName>
        <fullName evidence="4">GLPGLI family protein</fullName>
    </recommendedName>
</protein>
<feature type="chain" id="PRO_5045502245" description="GLPGLI family protein" evidence="1">
    <location>
        <begin position="20"/>
        <end position="82"/>
    </location>
</feature>
<evidence type="ECO:0000256" key="1">
    <source>
        <dbReference type="SAM" id="SignalP"/>
    </source>
</evidence>
<name>A0ABX8GVG7_9BACT</name>
<dbReference type="EMBL" id="CP076128">
    <property type="protein sequence ID" value="QWG07399.1"/>
    <property type="molecule type" value="Genomic_DNA"/>
</dbReference>